<comment type="function">
    <text evidence="13">Transfers and isomerizes the ribose moiety from AdoMet to the 7-aminomethyl group of 7-deazaguanine (preQ1-tRNA) to give epoxyqueuosine (oQ-tRNA).</text>
</comment>
<sequence length="362" mass="40023">MLTSDFQFQLPERLIAQTPPAIRGTSRMLALDRRSGAYEDTSFSDLPNRLQPGDLLVLNDSRVLPARLFATRARSRMTQATSPDPSGRIEVLLTQKVADDQVWMALVKPARKVVPGETLHFADPDGATALEAEVIAAGEYGERTLRFSAKEDFLETIMRIGHMPLPPYIHRDRDTPDTAEDKDRYQTVYSHEIGSAAAPTAGLHFTPEVLEALRAKGVEIAYLTLHVGLGTFQPVRAEKVEDIRLHAERYTLSEATAEAVNRARRGGRRIIAAGTTTTRTLEHCATLAPELFPHTGETSIFISPGHTFQIIQGLLTNFHLPQSTLLMLVSAFAGRKAVLAAYAHAVEAQYRFFSYGDCMLIL</sequence>
<comment type="subcellular location">
    <subcellularLocation>
        <location evidence="1 13">Cytoplasm</location>
    </subcellularLocation>
</comment>
<dbReference type="PANTHER" id="PTHR30307">
    <property type="entry name" value="S-ADENOSYLMETHIONINE:TRNA RIBOSYLTRANSFERASE-ISOMERASE"/>
    <property type="match status" value="1"/>
</dbReference>
<evidence type="ECO:0000313" key="14">
    <source>
        <dbReference type="EMBL" id="RXH55210.1"/>
    </source>
</evidence>
<keyword evidence="5 13" id="KW-0808">Transferase</keyword>
<comment type="pathway">
    <text evidence="2 13">tRNA modification; tRNA-queuosine biosynthesis.</text>
</comment>
<dbReference type="RefSeq" id="WP_128914865.1">
    <property type="nucleotide sequence ID" value="NZ_RDSM01000003.1"/>
</dbReference>
<evidence type="ECO:0000256" key="7">
    <source>
        <dbReference type="ARBA" id="ARBA00022785"/>
    </source>
</evidence>
<organism evidence="14 15">
    <name type="scientific">Granulicella sibirica</name>
    <dbReference type="NCBI Taxonomy" id="2479048"/>
    <lineage>
        <taxon>Bacteria</taxon>
        <taxon>Pseudomonadati</taxon>
        <taxon>Acidobacteriota</taxon>
        <taxon>Terriglobia</taxon>
        <taxon>Terriglobales</taxon>
        <taxon>Acidobacteriaceae</taxon>
        <taxon>Granulicella</taxon>
    </lineage>
</organism>
<comment type="similarity">
    <text evidence="9 13">Belongs to the QueA family.</text>
</comment>
<evidence type="ECO:0000256" key="10">
    <source>
        <dbReference type="ARBA" id="ARBA00066503"/>
    </source>
</evidence>
<dbReference type="InterPro" id="IPR042118">
    <property type="entry name" value="QueA_dom1"/>
</dbReference>
<dbReference type="FunFam" id="3.40.1780.10:FF:000001">
    <property type="entry name" value="S-adenosylmethionine:tRNA ribosyltransferase-isomerase"/>
    <property type="match status" value="1"/>
</dbReference>
<evidence type="ECO:0000313" key="15">
    <source>
        <dbReference type="Proteomes" id="UP000289437"/>
    </source>
</evidence>
<keyword evidence="15" id="KW-1185">Reference proteome</keyword>
<dbReference type="EMBL" id="RDSM01000003">
    <property type="protein sequence ID" value="RXH55210.1"/>
    <property type="molecule type" value="Genomic_DNA"/>
</dbReference>
<keyword evidence="14" id="KW-0413">Isomerase</keyword>
<evidence type="ECO:0000256" key="6">
    <source>
        <dbReference type="ARBA" id="ARBA00022691"/>
    </source>
</evidence>
<comment type="catalytic activity">
    <reaction evidence="8 13">
        <text>7-aminomethyl-7-carbaguanosine(34) in tRNA + S-adenosyl-L-methionine = epoxyqueuosine(34) in tRNA + adenine + L-methionine + 2 H(+)</text>
        <dbReference type="Rhea" id="RHEA:32155"/>
        <dbReference type="Rhea" id="RHEA-COMP:10342"/>
        <dbReference type="Rhea" id="RHEA-COMP:18582"/>
        <dbReference type="ChEBI" id="CHEBI:15378"/>
        <dbReference type="ChEBI" id="CHEBI:16708"/>
        <dbReference type="ChEBI" id="CHEBI:57844"/>
        <dbReference type="ChEBI" id="CHEBI:59789"/>
        <dbReference type="ChEBI" id="CHEBI:82833"/>
        <dbReference type="ChEBI" id="CHEBI:194443"/>
        <dbReference type="EC" id="2.4.99.17"/>
    </reaction>
</comment>
<dbReference type="NCBIfam" id="NF001140">
    <property type="entry name" value="PRK00147.1"/>
    <property type="match status" value="1"/>
</dbReference>
<gene>
    <name evidence="13" type="primary">queA</name>
    <name evidence="14" type="ORF">GRAN_4314</name>
</gene>
<evidence type="ECO:0000256" key="1">
    <source>
        <dbReference type="ARBA" id="ARBA00004496"/>
    </source>
</evidence>
<dbReference type="NCBIfam" id="TIGR00113">
    <property type="entry name" value="queA"/>
    <property type="match status" value="1"/>
</dbReference>
<dbReference type="OrthoDB" id="9805933at2"/>
<dbReference type="GO" id="GO:0051075">
    <property type="term" value="F:S-adenosylmethionine:tRNA ribosyltransferase-isomerase activity"/>
    <property type="evidence" value="ECO:0007669"/>
    <property type="project" value="UniProtKB-EC"/>
</dbReference>
<evidence type="ECO:0000256" key="11">
    <source>
        <dbReference type="ARBA" id="ARBA00069325"/>
    </source>
</evidence>
<evidence type="ECO:0000256" key="8">
    <source>
        <dbReference type="ARBA" id="ARBA00052751"/>
    </source>
</evidence>
<evidence type="ECO:0000256" key="3">
    <source>
        <dbReference type="ARBA" id="ARBA00011245"/>
    </source>
</evidence>
<keyword evidence="7 13" id="KW-0671">Queuosine biosynthesis</keyword>
<comment type="caution">
    <text evidence="14">The sequence shown here is derived from an EMBL/GenBank/DDBJ whole genome shotgun (WGS) entry which is preliminary data.</text>
</comment>
<reference evidence="15" key="2">
    <citation type="submission" date="2019-02" db="EMBL/GenBank/DDBJ databases">
        <title>Granulicella sibirica sp. nov., a psychrotolerant acidobacterium isolated from an organic soil layer in forested tundra, West Siberia.</title>
        <authorList>
            <person name="Oshkin I.Y."/>
            <person name="Kulichevskaya I.S."/>
            <person name="Rijpstra W.I.C."/>
            <person name="Sinninghe Damste J.S."/>
            <person name="Rakitin A.L."/>
            <person name="Ravin N.V."/>
            <person name="Dedysh S.N."/>
        </authorList>
    </citation>
    <scope>NUCLEOTIDE SEQUENCE [LARGE SCALE GENOMIC DNA]</scope>
    <source>
        <strain evidence="15">AF10</strain>
    </source>
</reference>
<dbReference type="InterPro" id="IPR042119">
    <property type="entry name" value="QueA_dom2"/>
</dbReference>
<protein>
    <recommendedName>
        <fullName evidence="11 13">S-adenosylmethionine:tRNA ribosyltransferase-isomerase</fullName>
        <ecNumber evidence="10 13">2.4.99.17</ecNumber>
    </recommendedName>
    <alternativeName>
        <fullName evidence="12 13">Queuosine biosynthesis protein QueA</fullName>
    </alternativeName>
</protein>
<evidence type="ECO:0000256" key="2">
    <source>
        <dbReference type="ARBA" id="ARBA00004691"/>
    </source>
</evidence>
<dbReference type="Gene3D" id="3.40.1780.10">
    <property type="entry name" value="QueA-like"/>
    <property type="match status" value="1"/>
</dbReference>
<accession>A0A4Q0SYY2</accession>
<dbReference type="InterPro" id="IPR003699">
    <property type="entry name" value="QueA"/>
</dbReference>
<evidence type="ECO:0000256" key="5">
    <source>
        <dbReference type="ARBA" id="ARBA00022679"/>
    </source>
</evidence>
<dbReference type="HAMAP" id="MF_00113">
    <property type="entry name" value="QueA"/>
    <property type="match status" value="1"/>
</dbReference>
<dbReference type="Gene3D" id="2.40.10.240">
    <property type="entry name" value="QueA-like"/>
    <property type="match status" value="1"/>
</dbReference>
<evidence type="ECO:0000256" key="13">
    <source>
        <dbReference type="HAMAP-Rule" id="MF_00113"/>
    </source>
</evidence>
<dbReference type="FunFam" id="2.40.10.240:FF:000002">
    <property type="entry name" value="S-adenosylmethionine:tRNA ribosyltransferase-isomerase"/>
    <property type="match status" value="1"/>
</dbReference>
<keyword evidence="6 13" id="KW-0949">S-adenosyl-L-methionine</keyword>
<proteinExistence type="inferred from homology"/>
<comment type="subunit">
    <text evidence="3 13">Monomer.</text>
</comment>
<dbReference type="SUPFAM" id="SSF111337">
    <property type="entry name" value="QueA-like"/>
    <property type="match status" value="1"/>
</dbReference>
<dbReference type="PANTHER" id="PTHR30307:SF0">
    <property type="entry name" value="S-ADENOSYLMETHIONINE:TRNA RIBOSYLTRANSFERASE-ISOMERASE"/>
    <property type="match status" value="1"/>
</dbReference>
<dbReference type="AlphaFoldDB" id="A0A4Q0SYY2"/>
<name>A0A4Q0SYY2_9BACT</name>
<evidence type="ECO:0000256" key="12">
    <source>
        <dbReference type="ARBA" id="ARBA00076160"/>
    </source>
</evidence>
<dbReference type="Pfam" id="PF02547">
    <property type="entry name" value="Queuosine_synth"/>
    <property type="match status" value="1"/>
</dbReference>
<dbReference type="InterPro" id="IPR036100">
    <property type="entry name" value="QueA_sf"/>
</dbReference>
<evidence type="ECO:0000256" key="4">
    <source>
        <dbReference type="ARBA" id="ARBA00022490"/>
    </source>
</evidence>
<evidence type="ECO:0000256" key="9">
    <source>
        <dbReference type="ARBA" id="ARBA00061210"/>
    </source>
</evidence>
<dbReference type="Proteomes" id="UP000289437">
    <property type="component" value="Unassembled WGS sequence"/>
</dbReference>
<dbReference type="EC" id="2.4.99.17" evidence="10 13"/>
<reference evidence="14 15" key="1">
    <citation type="submission" date="2018-11" db="EMBL/GenBank/DDBJ databases">
        <authorList>
            <person name="Mardanov A.V."/>
            <person name="Ravin N.V."/>
            <person name="Dedysh S.N."/>
        </authorList>
    </citation>
    <scope>NUCLEOTIDE SEQUENCE [LARGE SCALE GENOMIC DNA]</scope>
    <source>
        <strain evidence="14 15">AF10</strain>
    </source>
</reference>
<keyword evidence="4 13" id="KW-0963">Cytoplasm</keyword>
<dbReference type="GO" id="GO:0008616">
    <property type="term" value="P:tRNA queuosine(34) biosynthetic process"/>
    <property type="evidence" value="ECO:0007669"/>
    <property type="project" value="UniProtKB-UniRule"/>
</dbReference>
<dbReference type="GO" id="GO:0005737">
    <property type="term" value="C:cytoplasm"/>
    <property type="evidence" value="ECO:0007669"/>
    <property type="project" value="UniProtKB-SubCell"/>
</dbReference>
<dbReference type="UniPathway" id="UPA00392"/>